<dbReference type="Proteomes" id="UP000261284">
    <property type="component" value="Unassembled WGS sequence"/>
</dbReference>
<dbReference type="AlphaFoldDB" id="A0A3E1NE51"/>
<reference evidence="1 2" key="1">
    <citation type="submission" date="2018-08" db="EMBL/GenBank/DDBJ databases">
        <title>Chitinophagaceae sp. K23C18032701, a novel bacterium isolated from forest soil.</title>
        <authorList>
            <person name="Wang C."/>
        </authorList>
    </citation>
    <scope>NUCLEOTIDE SEQUENCE [LARGE SCALE GENOMIC DNA]</scope>
    <source>
        <strain evidence="1 2">K23C18032701</strain>
    </source>
</reference>
<name>A0A3E1NE51_9BACT</name>
<evidence type="ECO:0000313" key="1">
    <source>
        <dbReference type="EMBL" id="RFM26132.1"/>
    </source>
</evidence>
<accession>A0A3E1NE51</accession>
<dbReference type="OrthoDB" id="1467107at2"/>
<keyword evidence="2" id="KW-1185">Reference proteome</keyword>
<evidence type="ECO:0008006" key="3">
    <source>
        <dbReference type="Google" id="ProtNLM"/>
    </source>
</evidence>
<dbReference type="RefSeq" id="WP_116849311.1">
    <property type="nucleotide sequence ID" value="NZ_QTJU01000011.1"/>
</dbReference>
<gene>
    <name evidence="1" type="ORF">DXN05_21240</name>
</gene>
<organism evidence="1 2">
    <name type="scientific">Deminuibacter soli</name>
    <dbReference type="NCBI Taxonomy" id="2291815"/>
    <lineage>
        <taxon>Bacteria</taxon>
        <taxon>Pseudomonadati</taxon>
        <taxon>Bacteroidota</taxon>
        <taxon>Chitinophagia</taxon>
        <taxon>Chitinophagales</taxon>
        <taxon>Chitinophagaceae</taxon>
        <taxon>Deminuibacter</taxon>
    </lineage>
</organism>
<dbReference type="Pfam" id="PF22252">
    <property type="entry name" value="PNGase_F-II_N"/>
    <property type="match status" value="1"/>
</dbReference>
<comment type="caution">
    <text evidence="1">The sequence shown here is derived from an EMBL/GenBank/DDBJ whole genome shotgun (WGS) entry which is preliminary data.</text>
</comment>
<dbReference type="EMBL" id="QTJU01000011">
    <property type="protein sequence ID" value="RFM26132.1"/>
    <property type="molecule type" value="Genomic_DNA"/>
</dbReference>
<evidence type="ECO:0000313" key="2">
    <source>
        <dbReference type="Proteomes" id="UP000261284"/>
    </source>
</evidence>
<sequence length="197" mass="21838">MFCASLVTGYAQAPKTVADCTVHFQVSVGDDGATDTRTTKTVYLRGRDVRIDMQSPEFTQTTLYNALRGSAVILREIGGQKYMSTLDADKWKKFNQKYDGMSVSLTSETKTILGYECKKAVATLKSGTVLNIFYAPAIVPSIAENDYQFKGIPGFVLEYETQGDKDKQKIRFVAVSMNLDPVPAVKFEVPKSGYRIL</sequence>
<protein>
    <recommendedName>
        <fullName evidence="3">GLPGLI family protein</fullName>
    </recommendedName>
</protein>
<proteinExistence type="predicted"/>